<keyword evidence="11" id="KW-1185">Reference proteome</keyword>
<feature type="transmembrane region" description="Helical" evidence="8">
    <location>
        <begin position="373"/>
        <end position="394"/>
    </location>
</feature>
<dbReference type="Pfam" id="PF01490">
    <property type="entry name" value="Aa_trans"/>
    <property type="match status" value="1"/>
</dbReference>
<feature type="transmembrane region" description="Helical" evidence="8">
    <location>
        <begin position="209"/>
        <end position="228"/>
    </location>
</feature>
<comment type="caution">
    <text evidence="10">The sequence shown here is derived from an EMBL/GenBank/DDBJ whole genome shotgun (WGS) entry which is preliminary data.</text>
</comment>
<dbReference type="GO" id="GO:0016020">
    <property type="term" value="C:membrane"/>
    <property type="evidence" value="ECO:0007669"/>
    <property type="project" value="UniProtKB-SubCell"/>
</dbReference>
<evidence type="ECO:0000256" key="6">
    <source>
        <dbReference type="ARBA" id="ARBA00023136"/>
    </source>
</evidence>
<dbReference type="Proteomes" id="UP001153555">
    <property type="component" value="Unassembled WGS sequence"/>
</dbReference>
<dbReference type="AlphaFoldDB" id="A0A9N7NII9"/>
<evidence type="ECO:0000313" key="11">
    <source>
        <dbReference type="Proteomes" id="UP001153555"/>
    </source>
</evidence>
<organism evidence="10 11">
    <name type="scientific">Striga hermonthica</name>
    <name type="common">Purple witchweed</name>
    <name type="synonym">Buchnera hermonthica</name>
    <dbReference type="NCBI Taxonomy" id="68872"/>
    <lineage>
        <taxon>Eukaryota</taxon>
        <taxon>Viridiplantae</taxon>
        <taxon>Streptophyta</taxon>
        <taxon>Embryophyta</taxon>
        <taxon>Tracheophyta</taxon>
        <taxon>Spermatophyta</taxon>
        <taxon>Magnoliopsida</taxon>
        <taxon>eudicotyledons</taxon>
        <taxon>Gunneridae</taxon>
        <taxon>Pentapetalae</taxon>
        <taxon>asterids</taxon>
        <taxon>lamiids</taxon>
        <taxon>Lamiales</taxon>
        <taxon>Orobanchaceae</taxon>
        <taxon>Buchnereae</taxon>
        <taxon>Striga</taxon>
    </lineage>
</organism>
<name>A0A9N7NII9_STRHE</name>
<dbReference type="EMBL" id="CACSLK010027831">
    <property type="protein sequence ID" value="CAA0831134.1"/>
    <property type="molecule type" value="Genomic_DNA"/>
</dbReference>
<dbReference type="GO" id="GO:0006865">
    <property type="term" value="P:amino acid transport"/>
    <property type="evidence" value="ECO:0007669"/>
    <property type="project" value="UniProtKB-KW"/>
</dbReference>
<reference evidence="10" key="1">
    <citation type="submission" date="2019-12" db="EMBL/GenBank/DDBJ databases">
        <authorList>
            <person name="Scholes J."/>
        </authorList>
    </citation>
    <scope>NUCLEOTIDE SEQUENCE</scope>
</reference>
<gene>
    <name evidence="10" type="ORF">SHERM_26517</name>
</gene>
<protein>
    <submittedName>
        <fullName evidence="10">Lysine histidine transporter-like 8</fullName>
    </submittedName>
</protein>
<dbReference type="InterPro" id="IPR013057">
    <property type="entry name" value="AA_transpt_TM"/>
</dbReference>
<evidence type="ECO:0000256" key="1">
    <source>
        <dbReference type="ARBA" id="ARBA00004370"/>
    </source>
</evidence>
<feature type="transmembrane region" description="Helical" evidence="8">
    <location>
        <begin position="119"/>
        <end position="141"/>
    </location>
</feature>
<keyword evidence="4" id="KW-0029">Amino-acid transport</keyword>
<keyword evidence="5 8" id="KW-1133">Transmembrane helix</keyword>
<feature type="region of interest" description="Disordered" evidence="7">
    <location>
        <begin position="1"/>
        <end position="41"/>
    </location>
</feature>
<evidence type="ECO:0000256" key="7">
    <source>
        <dbReference type="SAM" id="MobiDB-lite"/>
    </source>
</evidence>
<feature type="transmembrane region" description="Helical" evidence="8">
    <location>
        <begin position="327"/>
        <end position="347"/>
    </location>
</feature>
<feature type="transmembrane region" description="Helical" evidence="8">
    <location>
        <begin position="441"/>
        <end position="462"/>
    </location>
</feature>
<evidence type="ECO:0000256" key="4">
    <source>
        <dbReference type="ARBA" id="ARBA00022970"/>
    </source>
</evidence>
<evidence type="ECO:0000313" key="10">
    <source>
        <dbReference type="EMBL" id="CAA0831134.1"/>
    </source>
</evidence>
<feature type="transmembrane region" description="Helical" evidence="8">
    <location>
        <begin position="474"/>
        <end position="500"/>
    </location>
</feature>
<evidence type="ECO:0000256" key="8">
    <source>
        <dbReference type="SAM" id="Phobius"/>
    </source>
</evidence>
<dbReference type="OrthoDB" id="40134at2759"/>
<evidence type="ECO:0000259" key="9">
    <source>
        <dbReference type="Pfam" id="PF01490"/>
    </source>
</evidence>
<feature type="compositionally biased region" description="Polar residues" evidence="7">
    <location>
        <begin position="22"/>
        <end position="41"/>
    </location>
</feature>
<sequence>MNELMEVQSPALINPQLDSHKSASSPCPNSLPKTPESPFSSTADRAIAPLASPMKRALTSMQTYLEEVGHLTKLDLQDSWLPITESRNGNAYYSAFHTLRSGIGFQALLLPLAFTTLGWVWGTISLSLAFVWQLYTLWLLIQLHESVPGTRYSRYLRLAMAAFGKKLGKVLALFPTLYLAGGTCVSLIMMGGSTLKIFFHTVCGTTCSAYSVSTVEWYIVFVCSAVILSQLPNLNSIAGVSLIGAVTAVTYCTLTWTLSVSKTRPVNLSYGPMRTKSDVENICSTLNAIGIIVFAFRGHNLVLEIQGTMPSSTRNPSRVQMWKGVKFSYLIIAGCLFPMAIGGYWAYGNLIPTDGGLLSAIDKYHRNDTPKSILGLTSLLIVVNSLTSFQIYAMPVFDNLEFRYTSTKNGPCPRWLRMGIRIFFGSLTFFISIAFPFLKSLAALIGGVALPVTLAYPCFMWARIKKPKKFSSMWWLNWALGSLGIVLSVLVVIGAIWAIAAQGISIHFFRPQ</sequence>
<feature type="transmembrane region" description="Helical" evidence="8">
    <location>
        <begin position="240"/>
        <end position="259"/>
    </location>
</feature>
<evidence type="ECO:0000256" key="5">
    <source>
        <dbReference type="ARBA" id="ARBA00022989"/>
    </source>
</evidence>
<proteinExistence type="predicted"/>
<keyword evidence="3 8" id="KW-0812">Transmembrane</keyword>
<evidence type="ECO:0000256" key="2">
    <source>
        <dbReference type="ARBA" id="ARBA00022448"/>
    </source>
</evidence>
<feature type="transmembrane region" description="Helical" evidence="8">
    <location>
        <begin position="170"/>
        <end position="189"/>
    </location>
</feature>
<dbReference type="PANTHER" id="PTHR48017">
    <property type="entry name" value="OS05G0424000 PROTEIN-RELATED"/>
    <property type="match status" value="1"/>
</dbReference>
<keyword evidence="2" id="KW-0813">Transport</keyword>
<feature type="domain" description="Amino acid transporter transmembrane" evidence="9">
    <location>
        <begin position="88"/>
        <end position="499"/>
    </location>
</feature>
<keyword evidence="6 8" id="KW-0472">Membrane</keyword>
<evidence type="ECO:0000256" key="3">
    <source>
        <dbReference type="ARBA" id="ARBA00022692"/>
    </source>
</evidence>
<comment type="subcellular location">
    <subcellularLocation>
        <location evidence="1">Membrane</location>
    </subcellularLocation>
</comment>
<feature type="transmembrane region" description="Helical" evidence="8">
    <location>
        <begin position="415"/>
        <end position="435"/>
    </location>
</feature>
<accession>A0A9N7NII9</accession>